<evidence type="ECO:0000313" key="4">
    <source>
        <dbReference type="WBParaSite" id="SSLN_0000919101-mRNA-1"/>
    </source>
</evidence>
<sequence>MLCKPHITSKKIRRESQSLCLSWFAPSPTCGLIDSVMTPDSSEGGERESGVAAAQVYFHLKLTHVHKSPSLHHPSVEHTVEILELDGRTVANPGTVRTVEVSGYGAARRDPTPQHIKRQGNNGDDPWKPIFCSNSSNKGTRKRDFTSPPPSLYRTTLLFIGNHPRRTVSQTQTEQLIDQYALSNCSPLLSQGGGSSSTSNGAPVPELPRKGLSNCHRTIVNAPTPPATPPTGGAINSHTADAIVSDAKGHE</sequence>
<evidence type="ECO:0000313" key="2">
    <source>
        <dbReference type="EMBL" id="VDL95235.1"/>
    </source>
</evidence>
<organism evidence="4">
    <name type="scientific">Schistocephalus solidus</name>
    <name type="common">Tapeworm</name>
    <dbReference type="NCBI Taxonomy" id="70667"/>
    <lineage>
        <taxon>Eukaryota</taxon>
        <taxon>Metazoa</taxon>
        <taxon>Spiralia</taxon>
        <taxon>Lophotrochozoa</taxon>
        <taxon>Platyhelminthes</taxon>
        <taxon>Cestoda</taxon>
        <taxon>Eucestoda</taxon>
        <taxon>Diphyllobothriidea</taxon>
        <taxon>Diphyllobothriidae</taxon>
        <taxon>Schistocephalus</taxon>
    </lineage>
</organism>
<reference evidence="2 3" key="2">
    <citation type="submission" date="2018-11" db="EMBL/GenBank/DDBJ databases">
        <authorList>
            <consortium name="Pathogen Informatics"/>
        </authorList>
    </citation>
    <scope>NUCLEOTIDE SEQUENCE [LARGE SCALE GENOMIC DNA]</scope>
    <source>
        <strain evidence="2 3">NST_G2</strain>
    </source>
</reference>
<gene>
    <name evidence="2" type="ORF">SSLN_LOCUS8850</name>
</gene>
<proteinExistence type="predicted"/>
<dbReference type="EMBL" id="UYSU01034888">
    <property type="protein sequence ID" value="VDL95235.1"/>
    <property type="molecule type" value="Genomic_DNA"/>
</dbReference>
<feature type="region of interest" description="Disordered" evidence="1">
    <location>
        <begin position="189"/>
        <end position="238"/>
    </location>
</feature>
<evidence type="ECO:0000313" key="3">
    <source>
        <dbReference type="Proteomes" id="UP000275846"/>
    </source>
</evidence>
<accession>A0A183SXA2</accession>
<keyword evidence="3" id="KW-1185">Reference proteome</keyword>
<protein>
    <submittedName>
        <fullName evidence="2 4">Uncharacterized protein</fullName>
    </submittedName>
</protein>
<dbReference type="WBParaSite" id="SSLN_0000919101-mRNA-1">
    <property type="protein sequence ID" value="SSLN_0000919101-mRNA-1"/>
    <property type="gene ID" value="SSLN_0000919101"/>
</dbReference>
<dbReference type="Proteomes" id="UP000275846">
    <property type="component" value="Unassembled WGS sequence"/>
</dbReference>
<name>A0A183SXA2_SCHSO</name>
<dbReference type="AlphaFoldDB" id="A0A183SXA2"/>
<reference evidence="4" key="1">
    <citation type="submission" date="2016-06" db="UniProtKB">
        <authorList>
            <consortium name="WormBaseParasite"/>
        </authorList>
    </citation>
    <scope>IDENTIFICATION</scope>
</reference>
<evidence type="ECO:0000256" key="1">
    <source>
        <dbReference type="SAM" id="MobiDB-lite"/>
    </source>
</evidence>
<feature type="region of interest" description="Disordered" evidence="1">
    <location>
        <begin position="106"/>
        <end position="149"/>
    </location>
</feature>